<dbReference type="SUPFAM" id="SSF48452">
    <property type="entry name" value="TPR-like"/>
    <property type="match status" value="1"/>
</dbReference>
<dbReference type="InterPro" id="IPR036047">
    <property type="entry name" value="F-box-like_dom_sf"/>
</dbReference>
<dbReference type="PROSITE" id="PS50181">
    <property type="entry name" value="FBOX"/>
    <property type="match status" value="1"/>
</dbReference>
<dbReference type="PROSITE" id="PS50005">
    <property type="entry name" value="TPR"/>
    <property type="match status" value="1"/>
</dbReference>
<dbReference type="GO" id="GO:0031398">
    <property type="term" value="P:positive regulation of protein ubiquitination"/>
    <property type="evidence" value="ECO:0007669"/>
    <property type="project" value="TreeGrafter"/>
</dbReference>
<dbReference type="PANTHER" id="PTHR20933:SF4">
    <property type="entry name" value="F-BOX INVOLVED IN POLYQ PATHOGENESIS, ISOFORM A"/>
    <property type="match status" value="1"/>
</dbReference>
<sequence>MAKDSPLTRLFQRGIAAFKANHYPRAIQAFDQALKASSDDSSSLTLKVNILDSRAAAKEKINDLKGSLSDSKKVIDLAPDSPKVHFSSKLIGYIRAARLFNKIHRFPASIKMFELAISRLSSNPTKNSTLIQASLLQENLKTSLMSSSRFASLKKTPVRLLLKSLSLNRLLCPFSARMPFEIFIHIVSCLDIPSRFRCMAVCTSWRQTILNTPKLWDTLSLTGHHQKLMTKAKYWLKRLEPDQQLHTLTIVVSPSWPSLTLHNLLIFLVDMLAKKPFPHGSLQAFNFQQLAAPHASRDVQKNCSDALAFAYSNRESLTTLTIRLPAYLTCPQTLSGFLAAFPSLKTLRLLAEREQPYSFTIFADFPPRPLTSPKPMDTEMEPPDPSTAFGMFLNPASLSAKEQASNLQNQELETLFLQCVSFMPNEGGPVRLSSLRVISLRYTAIASLLYDSNGRYRRDQSQPGIDFTRLPKVEQMDLCAVALGQRSWDPVWRTFQRLPTLKRIRLEGLPHFIPHFLELANVPPDYHPSDYLDEPFKVEMEAILPELELLSLADLDVPRAYKFLAIFGYQFQKLDSLSVSGLPLDPATELLLITAFKHLPPLVNLNLGNTNAKPEVIAAIKADRLEHLQLTNCILVTFRSLERLATPKLQFLDITGCHLISTREMLEWLARRVGSLAWKERESISARRLVLD</sequence>
<dbReference type="InterPro" id="IPR001810">
    <property type="entry name" value="F-box_dom"/>
</dbReference>
<dbReference type="PANTHER" id="PTHR20933">
    <property type="entry name" value="F-BOX ONLY PROTEIN 33"/>
    <property type="match status" value="1"/>
</dbReference>
<protein>
    <recommendedName>
        <fullName evidence="2">F-box domain-containing protein</fullName>
    </recommendedName>
</protein>
<organism evidence="3 4">
    <name type="scientific">Puccinia sorghi</name>
    <dbReference type="NCBI Taxonomy" id="27349"/>
    <lineage>
        <taxon>Eukaryota</taxon>
        <taxon>Fungi</taxon>
        <taxon>Dikarya</taxon>
        <taxon>Basidiomycota</taxon>
        <taxon>Pucciniomycotina</taxon>
        <taxon>Pucciniomycetes</taxon>
        <taxon>Pucciniales</taxon>
        <taxon>Pucciniaceae</taxon>
        <taxon>Puccinia</taxon>
    </lineage>
</organism>
<dbReference type="SUPFAM" id="SSF81383">
    <property type="entry name" value="F-box domain"/>
    <property type="match status" value="1"/>
</dbReference>
<gene>
    <name evidence="3" type="ORF">VP01_2648g3</name>
</gene>
<reference evidence="3 4" key="1">
    <citation type="submission" date="2015-08" db="EMBL/GenBank/DDBJ databases">
        <title>Next Generation Sequencing and Analysis of the Genome of Puccinia sorghi L Schw, the Causal Agent of Maize Common Rust.</title>
        <authorList>
            <person name="Rochi L."/>
            <person name="Burguener G."/>
            <person name="Darino M."/>
            <person name="Turjanski A."/>
            <person name="Kreff E."/>
            <person name="Dieguez M.J."/>
            <person name="Sacco F."/>
        </authorList>
    </citation>
    <scope>NUCLEOTIDE SEQUENCE [LARGE SCALE GENOMIC DNA]</scope>
    <source>
        <strain evidence="3 4">RO10H11247</strain>
    </source>
</reference>
<evidence type="ECO:0000259" key="2">
    <source>
        <dbReference type="PROSITE" id="PS50181"/>
    </source>
</evidence>
<dbReference type="Gene3D" id="1.20.1280.50">
    <property type="match status" value="1"/>
</dbReference>
<accession>A0A0L6V4W7</accession>
<name>A0A0L6V4W7_9BASI</name>
<feature type="repeat" description="TPR" evidence="1">
    <location>
        <begin position="7"/>
        <end position="40"/>
    </location>
</feature>
<comment type="caution">
    <text evidence="3">The sequence shown here is derived from an EMBL/GenBank/DDBJ whole genome shotgun (WGS) entry which is preliminary data.</text>
</comment>
<dbReference type="Pfam" id="PF12937">
    <property type="entry name" value="F-box-like"/>
    <property type="match status" value="1"/>
</dbReference>
<dbReference type="VEuPathDB" id="FungiDB:VP01_2648g3"/>
<dbReference type="EMBL" id="LAVV01007555">
    <property type="protein sequence ID" value="KNZ55572.1"/>
    <property type="molecule type" value="Genomic_DNA"/>
</dbReference>
<dbReference type="Gene3D" id="1.25.40.10">
    <property type="entry name" value="Tetratricopeptide repeat domain"/>
    <property type="match status" value="1"/>
</dbReference>
<keyword evidence="1" id="KW-0802">TPR repeat</keyword>
<dbReference type="STRING" id="27349.A0A0L6V4W7"/>
<dbReference type="AlphaFoldDB" id="A0A0L6V4W7"/>
<dbReference type="CDD" id="cd09917">
    <property type="entry name" value="F-box_SF"/>
    <property type="match status" value="1"/>
</dbReference>
<keyword evidence="4" id="KW-1185">Reference proteome</keyword>
<proteinExistence type="predicted"/>
<evidence type="ECO:0000313" key="3">
    <source>
        <dbReference type="EMBL" id="KNZ55572.1"/>
    </source>
</evidence>
<dbReference type="Gene3D" id="3.80.10.10">
    <property type="entry name" value="Ribonuclease Inhibitor"/>
    <property type="match status" value="1"/>
</dbReference>
<dbReference type="Proteomes" id="UP000037035">
    <property type="component" value="Unassembled WGS sequence"/>
</dbReference>
<dbReference type="InterPro" id="IPR011990">
    <property type="entry name" value="TPR-like_helical_dom_sf"/>
</dbReference>
<dbReference type="OrthoDB" id="2423701at2759"/>
<feature type="domain" description="F-box" evidence="2">
    <location>
        <begin position="172"/>
        <end position="219"/>
    </location>
</feature>
<evidence type="ECO:0000313" key="4">
    <source>
        <dbReference type="Proteomes" id="UP000037035"/>
    </source>
</evidence>
<dbReference type="SMART" id="SM00256">
    <property type="entry name" value="FBOX"/>
    <property type="match status" value="1"/>
</dbReference>
<dbReference type="InterPro" id="IPR019734">
    <property type="entry name" value="TPR_rpt"/>
</dbReference>
<dbReference type="SUPFAM" id="SSF52047">
    <property type="entry name" value="RNI-like"/>
    <property type="match status" value="1"/>
</dbReference>
<dbReference type="InterPro" id="IPR032675">
    <property type="entry name" value="LRR_dom_sf"/>
</dbReference>
<evidence type="ECO:0000256" key="1">
    <source>
        <dbReference type="PROSITE-ProRule" id="PRU00339"/>
    </source>
</evidence>
<dbReference type="SMART" id="SM00028">
    <property type="entry name" value="TPR"/>
    <property type="match status" value="3"/>
</dbReference>